<dbReference type="NCBIfam" id="NF005722">
    <property type="entry name" value="PRK07539.1-2"/>
    <property type="match status" value="1"/>
</dbReference>
<dbReference type="Pfam" id="PF01257">
    <property type="entry name" value="2Fe-2S_thioredx"/>
    <property type="match status" value="1"/>
</dbReference>
<dbReference type="RefSeq" id="WP_073026213.1">
    <property type="nucleotide sequence ID" value="NZ_FQZS01000013.1"/>
</dbReference>
<gene>
    <name evidence="8" type="ORF">SAMN02745176_02130</name>
</gene>
<dbReference type="Gene3D" id="1.10.10.1590">
    <property type="entry name" value="NADH-quinone oxidoreductase subunit E"/>
    <property type="match status" value="1"/>
</dbReference>
<keyword evidence="3 7" id="KW-0479">Metal-binding</keyword>
<dbReference type="PROSITE" id="PS01099">
    <property type="entry name" value="COMPLEX1_24K"/>
    <property type="match status" value="1"/>
</dbReference>
<keyword evidence="4 7" id="KW-0408">Iron</keyword>
<dbReference type="Gene3D" id="3.40.30.10">
    <property type="entry name" value="Glutaredoxin"/>
    <property type="match status" value="1"/>
</dbReference>
<keyword evidence="5 7" id="KW-0411">Iron-sulfur</keyword>
<dbReference type="GO" id="GO:0051537">
    <property type="term" value="F:2 iron, 2 sulfur cluster binding"/>
    <property type="evidence" value="ECO:0007669"/>
    <property type="project" value="UniProtKB-KW"/>
</dbReference>
<dbReference type="CDD" id="cd03064">
    <property type="entry name" value="TRX_Fd_NuoE"/>
    <property type="match status" value="1"/>
</dbReference>
<dbReference type="InterPro" id="IPR042128">
    <property type="entry name" value="NuoE_dom"/>
</dbReference>
<dbReference type="PIRSF" id="PIRSF000216">
    <property type="entry name" value="NADH_DH_24kDa"/>
    <property type="match status" value="1"/>
</dbReference>
<comment type="cofactor">
    <cofactor evidence="6">
        <name>[2Fe-2S] cluster</name>
        <dbReference type="ChEBI" id="CHEBI:190135"/>
    </cofactor>
</comment>
<evidence type="ECO:0000256" key="4">
    <source>
        <dbReference type="ARBA" id="ARBA00023004"/>
    </source>
</evidence>
<evidence type="ECO:0000256" key="2">
    <source>
        <dbReference type="ARBA" id="ARBA00022714"/>
    </source>
</evidence>
<evidence type="ECO:0000256" key="7">
    <source>
        <dbReference type="PIRSR" id="PIRSR000216-1"/>
    </source>
</evidence>
<evidence type="ECO:0000256" key="5">
    <source>
        <dbReference type="ARBA" id="ARBA00023014"/>
    </source>
</evidence>
<dbReference type="InterPro" id="IPR036249">
    <property type="entry name" value="Thioredoxin-like_sf"/>
</dbReference>
<dbReference type="EMBL" id="FQZS01000013">
    <property type="protein sequence ID" value="SHJ01898.1"/>
    <property type="molecule type" value="Genomic_DNA"/>
</dbReference>
<sequence length="166" mass="18519">MSNKCCCNERSHYFDKFDEIMAKYEGKEADLIPILQNIQEAYGYLPQDILDELCNRTGLHPSQVMGVATFYSQFRLKPTGENLIKLCFGTACHVNGAEKVAEALADELKIEVGGTTEDGRFTLETVACLGCCSLAPVMMIGDETYGRLTPDKARKIIRGFYENRGE</sequence>
<keyword evidence="9" id="KW-1185">Reference proteome</keyword>
<dbReference type="InterPro" id="IPR041921">
    <property type="entry name" value="NuoE_N"/>
</dbReference>
<comment type="similarity">
    <text evidence="1">Belongs to the complex I 24 kDa subunit family.</text>
</comment>
<keyword evidence="2 7" id="KW-0001">2Fe-2S</keyword>
<protein>
    <submittedName>
        <fullName evidence="8">NADH-quinone oxidoreductase subunit E</fullName>
    </submittedName>
</protein>
<dbReference type="GO" id="GO:0046872">
    <property type="term" value="F:metal ion binding"/>
    <property type="evidence" value="ECO:0007669"/>
    <property type="project" value="UniProtKB-KW"/>
</dbReference>
<reference evidence="8 9" key="1">
    <citation type="submission" date="2016-11" db="EMBL/GenBank/DDBJ databases">
        <authorList>
            <person name="Jaros S."/>
            <person name="Januszkiewicz K."/>
            <person name="Wedrychowicz H."/>
        </authorList>
    </citation>
    <scope>NUCLEOTIDE SEQUENCE [LARGE SCALE GENOMIC DNA]</scope>
    <source>
        <strain evidence="8 9">DSM 19022</strain>
    </source>
</reference>
<feature type="binding site" evidence="7">
    <location>
        <position position="92"/>
    </location>
    <ligand>
        <name>[2Fe-2S] cluster</name>
        <dbReference type="ChEBI" id="CHEBI:190135"/>
    </ligand>
</feature>
<dbReference type="Proteomes" id="UP000184442">
    <property type="component" value="Unassembled WGS sequence"/>
</dbReference>
<evidence type="ECO:0000313" key="8">
    <source>
        <dbReference type="EMBL" id="SHJ01898.1"/>
    </source>
</evidence>
<feature type="binding site" evidence="7">
    <location>
        <position position="128"/>
    </location>
    <ligand>
        <name>[2Fe-2S] cluster</name>
        <dbReference type="ChEBI" id="CHEBI:190135"/>
    </ligand>
</feature>
<dbReference type="FunFam" id="3.40.30.10:FF:000015">
    <property type="entry name" value="NADH-quinone oxidoreductase subunit E"/>
    <property type="match status" value="1"/>
</dbReference>
<evidence type="ECO:0000256" key="6">
    <source>
        <dbReference type="ARBA" id="ARBA00034078"/>
    </source>
</evidence>
<organism evidence="8 9">
    <name type="scientific">Lutispora thermophila DSM 19022</name>
    <dbReference type="NCBI Taxonomy" id="1122184"/>
    <lineage>
        <taxon>Bacteria</taxon>
        <taxon>Bacillati</taxon>
        <taxon>Bacillota</taxon>
        <taxon>Clostridia</taxon>
        <taxon>Lutisporales</taxon>
        <taxon>Lutisporaceae</taxon>
        <taxon>Lutispora</taxon>
    </lineage>
</organism>
<dbReference type="GO" id="GO:0016491">
    <property type="term" value="F:oxidoreductase activity"/>
    <property type="evidence" value="ECO:0007669"/>
    <property type="project" value="InterPro"/>
</dbReference>
<dbReference type="STRING" id="1122184.SAMN02745176_02130"/>
<name>A0A1M6FW12_9FIRM</name>
<evidence type="ECO:0000313" key="9">
    <source>
        <dbReference type="Proteomes" id="UP000184442"/>
    </source>
</evidence>
<dbReference type="AlphaFoldDB" id="A0A1M6FW12"/>
<evidence type="ECO:0000256" key="1">
    <source>
        <dbReference type="ARBA" id="ARBA00010643"/>
    </source>
</evidence>
<dbReference type="SUPFAM" id="SSF52833">
    <property type="entry name" value="Thioredoxin-like"/>
    <property type="match status" value="1"/>
</dbReference>
<dbReference type="InterPro" id="IPR028431">
    <property type="entry name" value="NADP_DH_HndA-like"/>
</dbReference>
<feature type="binding site" evidence="7">
    <location>
        <position position="132"/>
    </location>
    <ligand>
        <name>[2Fe-2S] cluster</name>
        <dbReference type="ChEBI" id="CHEBI:190135"/>
    </ligand>
</feature>
<proteinExistence type="inferred from homology"/>
<dbReference type="PANTHER" id="PTHR43342:SF1">
    <property type="entry name" value="BIFURCATING [FEFE] HYDROGENASE GAMMA SUBUNIT"/>
    <property type="match status" value="1"/>
</dbReference>
<feature type="binding site" evidence="7">
    <location>
        <position position="87"/>
    </location>
    <ligand>
        <name>[2Fe-2S] cluster</name>
        <dbReference type="ChEBI" id="CHEBI:190135"/>
    </ligand>
</feature>
<evidence type="ECO:0000256" key="3">
    <source>
        <dbReference type="ARBA" id="ARBA00022723"/>
    </source>
</evidence>
<dbReference type="OrthoDB" id="9807941at2"/>
<accession>A0A1M6FW12</accession>
<comment type="cofactor">
    <cofactor evidence="7">
        <name>[2Fe-2S] cluster</name>
        <dbReference type="ChEBI" id="CHEBI:190135"/>
    </cofactor>
    <text evidence="7">Binds 1 [2Fe-2S] cluster.</text>
</comment>
<dbReference type="PANTHER" id="PTHR43342">
    <property type="entry name" value="NADH-QUINONE OXIDOREDUCTASE, E SUBUNIT"/>
    <property type="match status" value="1"/>
</dbReference>
<dbReference type="InterPro" id="IPR002023">
    <property type="entry name" value="NuoE-like"/>
</dbReference>